<comment type="caution">
    <text evidence="1">The sequence shown here is derived from an EMBL/GenBank/DDBJ whole genome shotgun (WGS) entry which is preliminary data.</text>
</comment>
<dbReference type="AlphaFoldDB" id="A0A3R6AI86"/>
<evidence type="ECO:0008006" key="3">
    <source>
        <dbReference type="Google" id="ProtNLM"/>
    </source>
</evidence>
<dbReference type="EMBL" id="QSJN01000016">
    <property type="protein sequence ID" value="RHD71553.1"/>
    <property type="molecule type" value="Genomic_DNA"/>
</dbReference>
<gene>
    <name evidence="1" type="ORF">DW782_18965</name>
</gene>
<evidence type="ECO:0000313" key="2">
    <source>
        <dbReference type="Proteomes" id="UP000284660"/>
    </source>
</evidence>
<proteinExistence type="predicted"/>
<dbReference type="PROSITE" id="PS51257">
    <property type="entry name" value="PROKAR_LIPOPROTEIN"/>
    <property type="match status" value="1"/>
</dbReference>
<dbReference type="RefSeq" id="WP_008780996.1">
    <property type="nucleotide sequence ID" value="NZ_CP103148.1"/>
</dbReference>
<reference evidence="1 2" key="1">
    <citation type="submission" date="2018-08" db="EMBL/GenBank/DDBJ databases">
        <title>A genome reference for cultivated species of the human gut microbiota.</title>
        <authorList>
            <person name="Zou Y."/>
            <person name="Xue W."/>
            <person name="Luo G."/>
        </authorList>
    </citation>
    <scope>NUCLEOTIDE SEQUENCE [LARGE SCALE GENOMIC DNA]</scope>
    <source>
        <strain evidence="1 2">AM30-4</strain>
    </source>
</reference>
<accession>A0A3R6AI86</accession>
<evidence type="ECO:0000313" key="1">
    <source>
        <dbReference type="EMBL" id="RHD71553.1"/>
    </source>
</evidence>
<sequence>MIKNIYYIAMALIAGMMVSCDPITESDPGMSANLTEADLQARVALTQTTAGQNKFTFSTNPTLTVQVLDQDGAILATGTEGSIIGTPPLTSLTVRAMNQDGSIVSYSQDVTINEYVDVPSIYKQLFGPEYNSRTWVWDTTDAPNYWGNGGYMSDSGPNWWKFEDIASGNTNEAFDNQCIEKGYPDDTLEKGWMRFTLNGKKVEMSRGESGTISWDLSAVAKEGWDVGTLSFSGTNPLLGVQPNSDNAPEYNYHILVSDDNHLYLCAPEAGAGEGGTAWFWNFKAKE</sequence>
<dbReference type="Proteomes" id="UP000284660">
    <property type="component" value="Unassembled WGS sequence"/>
</dbReference>
<organism evidence="1 2">
    <name type="scientific">Parabacteroides distasonis</name>
    <dbReference type="NCBI Taxonomy" id="823"/>
    <lineage>
        <taxon>Bacteria</taxon>
        <taxon>Pseudomonadati</taxon>
        <taxon>Bacteroidota</taxon>
        <taxon>Bacteroidia</taxon>
        <taxon>Bacteroidales</taxon>
        <taxon>Tannerellaceae</taxon>
        <taxon>Parabacteroides</taxon>
    </lineage>
</organism>
<name>A0A3R6AI86_PARDI</name>
<protein>
    <recommendedName>
        <fullName evidence="3">Lipoprotein</fullName>
    </recommendedName>
</protein>